<evidence type="ECO:0000256" key="2">
    <source>
        <dbReference type="ARBA" id="ARBA00023295"/>
    </source>
</evidence>
<proteinExistence type="predicted"/>
<dbReference type="InterPro" id="IPR000757">
    <property type="entry name" value="Beta-glucanase-like"/>
</dbReference>
<evidence type="ECO:0000256" key="3">
    <source>
        <dbReference type="SAM" id="MobiDB-lite"/>
    </source>
</evidence>
<dbReference type="OrthoDB" id="4781at2759"/>
<feature type="signal peptide" evidence="4">
    <location>
        <begin position="1"/>
        <end position="16"/>
    </location>
</feature>
<dbReference type="EMBL" id="JAEPRA010000001">
    <property type="protein sequence ID" value="KAG2189490.1"/>
    <property type="molecule type" value="Genomic_DNA"/>
</dbReference>
<dbReference type="PROSITE" id="PS51762">
    <property type="entry name" value="GH16_2"/>
    <property type="match status" value="1"/>
</dbReference>
<keyword evidence="4" id="KW-0732">Signal</keyword>
<evidence type="ECO:0000256" key="4">
    <source>
        <dbReference type="SAM" id="SignalP"/>
    </source>
</evidence>
<protein>
    <recommendedName>
        <fullName evidence="5">GH16 domain-containing protein</fullName>
    </recommendedName>
</protein>
<comment type="caution">
    <text evidence="6">The sequence shown here is derived from an EMBL/GenBank/DDBJ whole genome shotgun (WGS) entry which is preliminary data.</text>
</comment>
<evidence type="ECO:0000259" key="5">
    <source>
        <dbReference type="PROSITE" id="PS51762"/>
    </source>
</evidence>
<gene>
    <name evidence="6" type="ORF">INT44_004632</name>
</gene>
<dbReference type="SUPFAM" id="SSF49899">
    <property type="entry name" value="Concanavalin A-like lectins/glucanases"/>
    <property type="match status" value="1"/>
</dbReference>
<evidence type="ECO:0000256" key="1">
    <source>
        <dbReference type="ARBA" id="ARBA00022801"/>
    </source>
</evidence>
<feature type="region of interest" description="Disordered" evidence="3">
    <location>
        <begin position="304"/>
        <end position="330"/>
    </location>
</feature>
<dbReference type="Gene3D" id="2.60.120.200">
    <property type="match status" value="1"/>
</dbReference>
<keyword evidence="7" id="KW-1185">Reference proteome</keyword>
<keyword evidence="2" id="KW-0326">Glycosidase</keyword>
<dbReference type="Proteomes" id="UP000612746">
    <property type="component" value="Unassembled WGS sequence"/>
</dbReference>
<dbReference type="AlphaFoldDB" id="A0A8H7QCB6"/>
<evidence type="ECO:0000313" key="7">
    <source>
        <dbReference type="Proteomes" id="UP000612746"/>
    </source>
</evidence>
<dbReference type="Pfam" id="PF00722">
    <property type="entry name" value="Glyco_hydro_16"/>
    <property type="match status" value="1"/>
</dbReference>
<keyword evidence="1" id="KW-0378">Hydrolase</keyword>
<dbReference type="GO" id="GO:0004553">
    <property type="term" value="F:hydrolase activity, hydrolyzing O-glycosyl compounds"/>
    <property type="evidence" value="ECO:0007669"/>
    <property type="project" value="InterPro"/>
</dbReference>
<dbReference type="InterPro" id="IPR013320">
    <property type="entry name" value="ConA-like_dom_sf"/>
</dbReference>
<dbReference type="GO" id="GO:0005975">
    <property type="term" value="P:carbohydrate metabolic process"/>
    <property type="evidence" value="ECO:0007669"/>
    <property type="project" value="InterPro"/>
</dbReference>
<reference evidence="6" key="1">
    <citation type="submission" date="2020-12" db="EMBL/GenBank/DDBJ databases">
        <title>Metabolic potential, ecology and presence of endohyphal bacteria is reflected in genomic diversity of Mucoromycotina.</title>
        <authorList>
            <person name="Muszewska A."/>
            <person name="Okrasinska A."/>
            <person name="Steczkiewicz K."/>
            <person name="Drgas O."/>
            <person name="Orlowska M."/>
            <person name="Perlinska-Lenart U."/>
            <person name="Aleksandrzak-Piekarczyk T."/>
            <person name="Szatraj K."/>
            <person name="Zielenkiewicz U."/>
            <person name="Pilsyk S."/>
            <person name="Malc E."/>
            <person name="Mieczkowski P."/>
            <person name="Kruszewska J.S."/>
            <person name="Biernat P."/>
            <person name="Pawlowska J."/>
        </authorList>
    </citation>
    <scope>NUCLEOTIDE SEQUENCE</scope>
    <source>
        <strain evidence="6">WA0000051536</strain>
    </source>
</reference>
<feature type="domain" description="GH16" evidence="5">
    <location>
        <begin position="22"/>
        <end position="228"/>
    </location>
</feature>
<dbReference type="PANTHER" id="PTHR31062">
    <property type="entry name" value="XYLOGLUCAN ENDOTRANSGLUCOSYLASE/HYDROLASE PROTEIN 8-RELATED"/>
    <property type="match status" value="1"/>
</dbReference>
<organism evidence="6 7">
    <name type="scientific">Umbelopsis vinacea</name>
    <dbReference type="NCBI Taxonomy" id="44442"/>
    <lineage>
        <taxon>Eukaryota</taxon>
        <taxon>Fungi</taxon>
        <taxon>Fungi incertae sedis</taxon>
        <taxon>Mucoromycota</taxon>
        <taxon>Mucoromycotina</taxon>
        <taxon>Umbelopsidomycetes</taxon>
        <taxon>Umbelopsidales</taxon>
        <taxon>Umbelopsidaceae</taxon>
        <taxon>Umbelopsis</taxon>
    </lineage>
</organism>
<sequence length="357" mass="37323">MFALLSILAIVQWVAASSCPQLDLDFSKIADGTSPFDVGFNDVWCGQNTHIQGGKLDLSLNQNCGPDIATDLNTQSGLFEVDMETSWGSGVVTAITLFSAGTSADKRDEVDMEFLGTDVTTVETTYFVDGAHVPGATQSVDFHVASNTSSSRHTYGMEYTPDHIAWYIDGRKVKTVLKENGVAFPSKPVSLHLSLWDGTEFSEWAGKINWNAAPGQTYHASVYSVKITQNSCSGSVEKARNPESVVAPTPALAVYSTTISDVQSVSSSASPKAQATMQAVSSNVDITPSSATAATVSAPSSASSSATVSVTSTPSSSATVSATSTPSSSATSSAASYAWHFTYTIAAVALAMCNNVL</sequence>
<feature type="chain" id="PRO_5034678773" description="GH16 domain-containing protein" evidence="4">
    <location>
        <begin position="17"/>
        <end position="357"/>
    </location>
</feature>
<name>A0A8H7QCB6_9FUNG</name>
<accession>A0A8H7QCB6</accession>
<dbReference type="InterPro" id="IPR044791">
    <property type="entry name" value="Beta-glucanase/XTH"/>
</dbReference>
<evidence type="ECO:0000313" key="6">
    <source>
        <dbReference type="EMBL" id="KAG2189490.1"/>
    </source>
</evidence>